<name>A0ABQ7T3M2_PHRPL</name>
<feature type="compositionally biased region" description="Basic and acidic residues" evidence="1">
    <location>
        <begin position="490"/>
        <end position="500"/>
    </location>
</feature>
<feature type="region of interest" description="Disordered" evidence="1">
    <location>
        <begin position="1"/>
        <end position="64"/>
    </location>
</feature>
<dbReference type="EMBL" id="JAIPUX010001880">
    <property type="protein sequence ID" value="KAH0624156.1"/>
    <property type="molecule type" value="Genomic_DNA"/>
</dbReference>
<accession>A0ABQ7T3M2</accession>
<dbReference type="Proteomes" id="UP000826234">
    <property type="component" value="Unassembled WGS sequence"/>
</dbReference>
<feature type="region of interest" description="Disordered" evidence="1">
    <location>
        <begin position="469"/>
        <end position="500"/>
    </location>
</feature>
<feature type="compositionally biased region" description="Low complexity" evidence="1">
    <location>
        <begin position="44"/>
        <end position="55"/>
    </location>
</feature>
<feature type="compositionally biased region" description="Basic and acidic residues" evidence="1">
    <location>
        <begin position="345"/>
        <end position="355"/>
    </location>
</feature>
<reference evidence="2 3" key="1">
    <citation type="journal article" date="2022" name="Gigascience">
        <title>A chromosome-level genome assembly and annotation of the desert horned lizard, Phrynosoma platyrhinos, provides insight into chromosomal rearrangements among reptiles.</title>
        <authorList>
            <person name="Koochekian N."/>
            <person name="Ascanio A."/>
            <person name="Farleigh K."/>
            <person name="Card D.C."/>
            <person name="Schield D.R."/>
            <person name="Castoe T.A."/>
            <person name="Jezkova T."/>
        </authorList>
    </citation>
    <scope>NUCLEOTIDE SEQUENCE [LARGE SCALE GENOMIC DNA]</scope>
    <source>
        <strain evidence="2">NK-2021</strain>
    </source>
</reference>
<feature type="compositionally biased region" description="Polar residues" evidence="1">
    <location>
        <begin position="469"/>
        <end position="482"/>
    </location>
</feature>
<comment type="caution">
    <text evidence="2">The sequence shown here is derived from an EMBL/GenBank/DDBJ whole genome shotgun (WGS) entry which is preliminary data.</text>
</comment>
<feature type="region of interest" description="Disordered" evidence="1">
    <location>
        <begin position="324"/>
        <end position="365"/>
    </location>
</feature>
<evidence type="ECO:0000256" key="1">
    <source>
        <dbReference type="SAM" id="MobiDB-lite"/>
    </source>
</evidence>
<sequence length="517" mass="58268">MQSSHVIPKKRVQQQNPNNSPVIPANQYHNSNPKQLMPTLLTASQSNSSHFSHPSKPYSKQTPQPLQALDHCKKDYLGSIEQVVLPVIKVSMPSPQKDPKKRPILVNAKNRLGYQEPWKKNNNVKYYKGSRSQGCSPERQTRLEVRCASSPHLPESDKPPLSPYKTNKSLLEHNGDEERKYFSPHLYPHVITSSRSTSSLNNIMSTHDDLILSVSNPASFWKTSKMQADRRSHHASLECVLEFQQLPTQNFASAQQALLLPFIKVSMPSPQADSKTRPVWTNSEARLGFQELWKKNNNMKTYKGCRSQGCSPERQTRLDVGCVSSSHLTERGKPPLPPNKINMKIQDHDGPEGKRKFPAPPAKLYCPDKDRCHKVEERSRLNRQSSPAMPHKVANRISDPNLPPRSESFSISGVQPARTPPMLRPVDPQIPHLVSVKSQGPSLPASQSLHEQPTKGMAGFQEALTVTSHRTEMPRQNSDPTSENPPLPPRVEKFDRSSWLRQEEDIPPKVKIVSLLN</sequence>
<gene>
    <name evidence="2" type="ORF">JD844_007594</name>
</gene>
<keyword evidence="3" id="KW-1185">Reference proteome</keyword>
<proteinExistence type="predicted"/>
<organism evidence="2 3">
    <name type="scientific">Phrynosoma platyrhinos</name>
    <name type="common">Desert horned lizard</name>
    <dbReference type="NCBI Taxonomy" id="52577"/>
    <lineage>
        <taxon>Eukaryota</taxon>
        <taxon>Metazoa</taxon>
        <taxon>Chordata</taxon>
        <taxon>Craniata</taxon>
        <taxon>Vertebrata</taxon>
        <taxon>Euteleostomi</taxon>
        <taxon>Lepidosauria</taxon>
        <taxon>Squamata</taxon>
        <taxon>Bifurcata</taxon>
        <taxon>Unidentata</taxon>
        <taxon>Episquamata</taxon>
        <taxon>Toxicofera</taxon>
        <taxon>Iguania</taxon>
        <taxon>Phrynosomatidae</taxon>
        <taxon>Phrynosomatinae</taxon>
        <taxon>Phrynosoma</taxon>
    </lineage>
</organism>
<protein>
    <submittedName>
        <fullName evidence="2">Uncharacterized protein</fullName>
    </submittedName>
</protein>
<evidence type="ECO:0000313" key="3">
    <source>
        <dbReference type="Proteomes" id="UP000826234"/>
    </source>
</evidence>
<feature type="region of interest" description="Disordered" evidence="1">
    <location>
        <begin position="377"/>
        <end position="413"/>
    </location>
</feature>
<evidence type="ECO:0000313" key="2">
    <source>
        <dbReference type="EMBL" id="KAH0624156.1"/>
    </source>
</evidence>
<feature type="compositionally biased region" description="Polar residues" evidence="1">
    <location>
        <begin position="13"/>
        <end position="34"/>
    </location>
</feature>